<evidence type="ECO:0008006" key="4">
    <source>
        <dbReference type="Google" id="ProtNLM"/>
    </source>
</evidence>
<dbReference type="PATRIC" id="fig|442.7.peg.3348"/>
<organism evidence="2 3">
    <name type="scientific">Gluconobacter potus</name>
    <dbReference type="NCBI Taxonomy" id="2724927"/>
    <lineage>
        <taxon>Bacteria</taxon>
        <taxon>Pseudomonadati</taxon>
        <taxon>Pseudomonadota</taxon>
        <taxon>Alphaproteobacteria</taxon>
        <taxon>Acetobacterales</taxon>
        <taxon>Acetobacteraceae</taxon>
        <taxon>Gluconobacter</taxon>
    </lineage>
</organism>
<comment type="caution">
    <text evidence="2">The sequence shown here is derived from an EMBL/GenBank/DDBJ whole genome shotgun (WGS) entry which is preliminary data.</text>
</comment>
<evidence type="ECO:0000313" key="3">
    <source>
        <dbReference type="Proteomes" id="UP000075573"/>
    </source>
</evidence>
<evidence type="ECO:0000256" key="1">
    <source>
        <dbReference type="SAM" id="MobiDB-lite"/>
    </source>
</evidence>
<evidence type="ECO:0000313" key="2">
    <source>
        <dbReference type="EMBL" id="KXV00067.1"/>
    </source>
</evidence>
<feature type="region of interest" description="Disordered" evidence="1">
    <location>
        <begin position="328"/>
        <end position="369"/>
    </location>
</feature>
<feature type="compositionally biased region" description="Basic and acidic residues" evidence="1">
    <location>
        <begin position="328"/>
        <end position="340"/>
    </location>
</feature>
<name>A0A149QSH8_9PROT</name>
<dbReference type="Proteomes" id="UP000075573">
    <property type="component" value="Unassembled WGS sequence"/>
</dbReference>
<dbReference type="AlphaFoldDB" id="A0A149QSH8"/>
<reference evidence="2 3" key="1">
    <citation type="submission" date="2015-06" db="EMBL/GenBank/DDBJ databases">
        <title>Improved classification and identification of acetic acid bacteria using matrix-assisted laser desorption/ionization time-of-flight mass spectrometry; Gluconobacter nephelii and Gluconobacter uchimurae are later heterotypic synonyms of Gluconobacter japonicus and Gluconobacter oxydans, respectively.</title>
        <authorList>
            <person name="Li L."/>
            <person name="Cleenwerck I."/>
            <person name="De Vuyst L."/>
            <person name="Vandamme P."/>
        </authorList>
    </citation>
    <scope>NUCLEOTIDE SEQUENCE [LARGE SCALE GENOMIC DNA]</scope>
    <source>
        <strain evidence="2 3">LMG 1764</strain>
    </source>
</reference>
<gene>
    <name evidence="2" type="ORF">AD929_12620</name>
</gene>
<proteinExistence type="predicted"/>
<dbReference type="RefSeq" id="WP_062497350.1">
    <property type="nucleotide sequence ID" value="NZ_LHZB01000118.1"/>
</dbReference>
<protein>
    <recommendedName>
        <fullName evidence="4">Toprim domain-containing protein</fullName>
    </recommendedName>
</protein>
<accession>A0A149QSH8</accession>
<sequence length="369" mass="41488">MSKFSINPDAIHEARRVNPRGLLEQAYGRVDAYAGGRSLSVKKVLRCDQKSDGTWISCDWYSNAIGDNISLVRHVTGGTFRDAVERLVGPISDEPVAEFRVRAHPVPAPRQGPEHPEKLPPTFGRRDAEEWLHKVRGISMETITEAFDKGAIRPAATGVVFLGYDREQKIRYAAVRYYRPRYVRKDEMGNKQDIKGSSKTYPMMLSGDADDICVVEGGVNVLAVRDLLREEGRHPLILLSGGVGVRAYFEHNEILRELVRTARQVTLYYENETALTPELAAKKQKETDKVRTRVIEELTELRGGVAPVTIYPPQGYGDVADWNKALRDGRIQQTPEKEPLPRTASVEPEESRPSLNRPSLDQPAFRMKA</sequence>
<dbReference type="EMBL" id="LHZB01000118">
    <property type="protein sequence ID" value="KXV00067.1"/>
    <property type="molecule type" value="Genomic_DNA"/>
</dbReference>